<proteinExistence type="predicted"/>
<accession>A0ACA9QHX0</accession>
<feature type="non-terminal residue" evidence="1">
    <location>
        <position position="1"/>
    </location>
</feature>
<keyword evidence="2" id="KW-1185">Reference proteome</keyword>
<name>A0ACA9QHX0_9GLOM</name>
<protein>
    <submittedName>
        <fullName evidence="1">10194_t:CDS:1</fullName>
    </submittedName>
</protein>
<dbReference type="Proteomes" id="UP000789702">
    <property type="component" value="Unassembled WGS sequence"/>
</dbReference>
<evidence type="ECO:0000313" key="2">
    <source>
        <dbReference type="Proteomes" id="UP000789702"/>
    </source>
</evidence>
<dbReference type="EMBL" id="CAJVPU010047363">
    <property type="protein sequence ID" value="CAG8753508.1"/>
    <property type="molecule type" value="Genomic_DNA"/>
</dbReference>
<organism evidence="1 2">
    <name type="scientific">Dentiscutata heterogama</name>
    <dbReference type="NCBI Taxonomy" id="1316150"/>
    <lineage>
        <taxon>Eukaryota</taxon>
        <taxon>Fungi</taxon>
        <taxon>Fungi incertae sedis</taxon>
        <taxon>Mucoromycota</taxon>
        <taxon>Glomeromycotina</taxon>
        <taxon>Glomeromycetes</taxon>
        <taxon>Diversisporales</taxon>
        <taxon>Gigasporaceae</taxon>
        <taxon>Dentiscutata</taxon>
    </lineage>
</organism>
<gene>
    <name evidence="1" type="ORF">DHETER_LOCUS14794</name>
</gene>
<feature type="non-terminal residue" evidence="1">
    <location>
        <position position="68"/>
    </location>
</feature>
<evidence type="ECO:0000313" key="1">
    <source>
        <dbReference type="EMBL" id="CAG8753508.1"/>
    </source>
</evidence>
<sequence length="68" mass="7903">DIDITQSLHEIKIKELKIELEQVTRNLSFRDRLIFWFRSKINNLKDKLEQVSLKPDSSSNDSKTGGDA</sequence>
<reference evidence="1" key="1">
    <citation type="submission" date="2021-06" db="EMBL/GenBank/DDBJ databases">
        <authorList>
            <person name="Kallberg Y."/>
            <person name="Tangrot J."/>
            <person name="Rosling A."/>
        </authorList>
    </citation>
    <scope>NUCLEOTIDE SEQUENCE</scope>
    <source>
        <strain evidence="1">IL203A</strain>
    </source>
</reference>
<comment type="caution">
    <text evidence="1">The sequence shown here is derived from an EMBL/GenBank/DDBJ whole genome shotgun (WGS) entry which is preliminary data.</text>
</comment>